<dbReference type="RefSeq" id="WP_135760655.1">
    <property type="nucleotide sequence ID" value="NZ_RQHW01000042.1"/>
</dbReference>
<accession>A0A4R9LZ16</accession>
<organism evidence="2 3">
    <name type="scientific">Leptospira idonii</name>
    <dbReference type="NCBI Taxonomy" id="1193500"/>
    <lineage>
        <taxon>Bacteria</taxon>
        <taxon>Pseudomonadati</taxon>
        <taxon>Spirochaetota</taxon>
        <taxon>Spirochaetia</taxon>
        <taxon>Leptospirales</taxon>
        <taxon>Leptospiraceae</taxon>
        <taxon>Leptospira</taxon>
    </lineage>
</organism>
<evidence type="ECO:0000313" key="2">
    <source>
        <dbReference type="EMBL" id="TGN18972.1"/>
    </source>
</evidence>
<dbReference type="InterPro" id="IPR051043">
    <property type="entry name" value="Sulfatase_Mod_Factor_Kinase"/>
</dbReference>
<dbReference type="PANTHER" id="PTHR23150">
    <property type="entry name" value="SULFATASE MODIFYING FACTOR 1, 2"/>
    <property type="match status" value="1"/>
</dbReference>
<sequence>MKTHFTPSLSNFFFFAAIFLFPQCKTEVRSPLPCNGVEIAEMKCIPGGEFVRGSNSFEANEKPESIVSVSDFYMDVYEVTNKAFEECLNAGSCMSCLSSGQCDYIGPKYGNPYKAPLQPVVGVSWFTAKEFCEWAGKRLPTEAEWEKAARGSQGNLYPWGNQSANCNLAVIEIDSVKGCATTKTEKPQAMTTLSVGSRPAGAYGLYDMAGNSWEWVADWYSPSYEKCGEFCSGTDPKGPCNGSQVCSGHTQKIVKGGSWWWPGSMARGSYRRPHVPENFPEYHHFGFRCAKSL</sequence>
<feature type="domain" description="Sulfatase-modifying factor enzyme-like" evidence="1">
    <location>
        <begin position="40"/>
        <end position="291"/>
    </location>
</feature>
<dbReference type="PANTHER" id="PTHR23150:SF19">
    <property type="entry name" value="FORMYLGLYCINE-GENERATING ENZYME"/>
    <property type="match status" value="1"/>
</dbReference>
<dbReference type="InterPro" id="IPR005532">
    <property type="entry name" value="SUMF_dom"/>
</dbReference>
<evidence type="ECO:0000259" key="1">
    <source>
        <dbReference type="Pfam" id="PF03781"/>
    </source>
</evidence>
<dbReference type="GO" id="GO:0120147">
    <property type="term" value="F:formylglycine-generating oxidase activity"/>
    <property type="evidence" value="ECO:0007669"/>
    <property type="project" value="TreeGrafter"/>
</dbReference>
<dbReference type="AlphaFoldDB" id="A0A4R9LZ16"/>
<protein>
    <submittedName>
        <fullName evidence="2">Formylglycine-generating enzyme family protein</fullName>
    </submittedName>
</protein>
<dbReference type="Gene3D" id="3.90.1580.10">
    <property type="entry name" value="paralog of FGE (formylglycine-generating enzyme)"/>
    <property type="match status" value="1"/>
</dbReference>
<gene>
    <name evidence="2" type="ORF">EHS15_11205</name>
</gene>
<dbReference type="InterPro" id="IPR042095">
    <property type="entry name" value="SUMF_sf"/>
</dbReference>
<dbReference type="InterPro" id="IPR016187">
    <property type="entry name" value="CTDL_fold"/>
</dbReference>
<dbReference type="OrthoDB" id="9812707at2"/>
<comment type="caution">
    <text evidence="2">The sequence shown here is derived from an EMBL/GenBank/DDBJ whole genome shotgun (WGS) entry which is preliminary data.</text>
</comment>
<dbReference type="Proteomes" id="UP000298058">
    <property type="component" value="Unassembled WGS sequence"/>
</dbReference>
<keyword evidence="3" id="KW-1185">Reference proteome</keyword>
<evidence type="ECO:0000313" key="3">
    <source>
        <dbReference type="Proteomes" id="UP000298058"/>
    </source>
</evidence>
<name>A0A4R9LZ16_9LEPT</name>
<dbReference type="Pfam" id="PF03781">
    <property type="entry name" value="FGE-sulfatase"/>
    <property type="match status" value="1"/>
</dbReference>
<reference evidence="2" key="1">
    <citation type="journal article" date="2019" name="PLoS Negl. Trop. Dis.">
        <title>Revisiting the worldwide diversity of Leptospira species in the environment.</title>
        <authorList>
            <person name="Vincent A.T."/>
            <person name="Schiettekatte O."/>
            <person name="Bourhy P."/>
            <person name="Veyrier F.J."/>
            <person name="Picardeau M."/>
        </authorList>
    </citation>
    <scope>NUCLEOTIDE SEQUENCE [LARGE SCALE GENOMIC DNA]</scope>
    <source>
        <strain evidence="2">201300427</strain>
    </source>
</reference>
<dbReference type="EMBL" id="RQHW01000042">
    <property type="protein sequence ID" value="TGN18972.1"/>
    <property type="molecule type" value="Genomic_DNA"/>
</dbReference>
<dbReference type="SUPFAM" id="SSF56436">
    <property type="entry name" value="C-type lectin-like"/>
    <property type="match status" value="1"/>
</dbReference>
<proteinExistence type="predicted"/>